<accession>A0A8T0QVL4</accession>
<protein>
    <submittedName>
        <fullName evidence="2">Uncharacterized protein</fullName>
    </submittedName>
</protein>
<evidence type="ECO:0000313" key="3">
    <source>
        <dbReference type="Proteomes" id="UP000823388"/>
    </source>
</evidence>
<proteinExistence type="predicted"/>
<dbReference type="AlphaFoldDB" id="A0A8T0QVL4"/>
<evidence type="ECO:0000313" key="2">
    <source>
        <dbReference type="EMBL" id="KAG2577039.1"/>
    </source>
</evidence>
<organism evidence="2 3">
    <name type="scientific">Panicum virgatum</name>
    <name type="common">Blackwell switchgrass</name>
    <dbReference type="NCBI Taxonomy" id="38727"/>
    <lineage>
        <taxon>Eukaryota</taxon>
        <taxon>Viridiplantae</taxon>
        <taxon>Streptophyta</taxon>
        <taxon>Embryophyta</taxon>
        <taxon>Tracheophyta</taxon>
        <taxon>Spermatophyta</taxon>
        <taxon>Magnoliopsida</taxon>
        <taxon>Liliopsida</taxon>
        <taxon>Poales</taxon>
        <taxon>Poaceae</taxon>
        <taxon>PACMAD clade</taxon>
        <taxon>Panicoideae</taxon>
        <taxon>Panicodae</taxon>
        <taxon>Paniceae</taxon>
        <taxon>Panicinae</taxon>
        <taxon>Panicum</taxon>
        <taxon>Panicum sect. Hiantes</taxon>
    </lineage>
</organism>
<name>A0A8T0QVL4_PANVG</name>
<dbReference type="Proteomes" id="UP000823388">
    <property type="component" value="Chromosome 6N"/>
</dbReference>
<evidence type="ECO:0000256" key="1">
    <source>
        <dbReference type="SAM" id="MobiDB-lite"/>
    </source>
</evidence>
<feature type="region of interest" description="Disordered" evidence="1">
    <location>
        <begin position="49"/>
        <end position="69"/>
    </location>
</feature>
<gene>
    <name evidence="2" type="ORF">PVAP13_6NG077300</name>
</gene>
<comment type="caution">
    <text evidence="2">The sequence shown here is derived from an EMBL/GenBank/DDBJ whole genome shotgun (WGS) entry which is preliminary data.</text>
</comment>
<reference evidence="2" key="1">
    <citation type="submission" date="2020-05" db="EMBL/GenBank/DDBJ databases">
        <title>WGS assembly of Panicum virgatum.</title>
        <authorList>
            <person name="Lovell J.T."/>
            <person name="Jenkins J."/>
            <person name="Shu S."/>
            <person name="Juenger T.E."/>
            <person name="Schmutz J."/>
        </authorList>
    </citation>
    <scope>NUCLEOTIDE SEQUENCE</scope>
    <source>
        <strain evidence="2">AP13</strain>
    </source>
</reference>
<feature type="compositionally biased region" description="Basic and acidic residues" evidence="1">
    <location>
        <begin position="57"/>
        <end position="69"/>
    </location>
</feature>
<dbReference type="OrthoDB" id="657188at2759"/>
<dbReference type="EMBL" id="CM029048">
    <property type="protein sequence ID" value="KAG2577039.1"/>
    <property type="molecule type" value="Genomic_DNA"/>
</dbReference>
<sequence length="69" mass="7128">MAKLAAQLKDKFFGLVGRITGCGRAHKDAAAGVIEPKSLASQHVEIRSRGGPPHVDGGARGHINDDGAI</sequence>
<keyword evidence="3" id="KW-1185">Reference proteome</keyword>